<dbReference type="EMBL" id="CACVKT020003064">
    <property type="protein sequence ID" value="CAC5381452.1"/>
    <property type="molecule type" value="Genomic_DNA"/>
</dbReference>
<evidence type="ECO:0000256" key="5">
    <source>
        <dbReference type="PROSITE-ProRule" id="PRU00309"/>
    </source>
</evidence>
<dbReference type="SMART" id="SM00980">
    <property type="entry name" value="THAP"/>
    <property type="match status" value="1"/>
</dbReference>
<evidence type="ECO:0000313" key="8">
    <source>
        <dbReference type="Proteomes" id="UP000507470"/>
    </source>
</evidence>
<dbReference type="Proteomes" id="UP000507470">
    <property type="component" value="Unassembled WGS sequence"/>
</dbReference>
<dbReference type="Pfam" id="PF05485">
    <property type="entry name" value="THAP"/>
    <property type="match status" value="1"/>
</dbReference>
<evidence type="ECO:0000256" key="3">
    <source>
        <dbReference type="ARBA" id="ARBA00022833"/>
    </source>
</evidence>
<dbReference type="PANTHER" id="PTHR46927:SF3">
    <property type="entry name" value="THAP-TYPE DOMAIN-CONTAINING PROTEIN"/>
    <property type="match status" value="1"/>
</dbReference>
<keyword evidence="3" id="KW-0862">Zinc</keyword>
<dbReference type="InterPro" id="IPR038441">
    <property type="entry name" value="THAP_Znf_sf"/>
</dbReference>
<dbReference type="PROSITE" id="PS50950">
    <property type="entry name" value="ZF_THAP"/>
    <property type="match status" value="1"/>
</dbReference>
<organism evidence="7 8">
    <name type="scientific">Mytilus coruscus</name>
    <name type="common">Sea mussel</name>
    <dbReference type="NCBI Taxonomy" id="42192"/>
    <lineage>
        <taxon>Eukaryota</taxon>
        <taxon>Metazoa</taxon>
        <taxon>Spiralia</taxon>
        <taxon>Lophotrochozoa</taxon>
        <taxon>Mollusca</taxon>
        <taxon>Bivalvia</taxon>
        <taxon>Autobranchia</taxon>
        <taxon>Pteriomorphia</taxon>
        <taxon>Mytilida</taxon>
        <taxon>Mytiloidea</taxon>
        <taxon>Mytilidae</taxon>
        <taxon>Mytilinae</taxon>
        <taxon>Mytilus</taxon>
    </lineage>
</organism>
<feature type="domain" description="THAP-type" evidence="6">
    <location>
        <begin position="1"/>
        <end position="79"/>
    </location>
</feature>
<evidence type="ECO:0000256" key="4">
    <source>
        <dbReference type="ARBA" id="ARBA00023125"/>
    </source>
</evidence>
<evidence type="ECO:0000256" key="1">
    <source>
        <dbReference type="ARBA" id="ARBA00022723"/>
    </source>
</evidence>
<dbReference type="OrthoDB" id="6094295at2759"/>
<dbReference type="InterPro" id="IPR052224">
    <property type="entry name" value="THAP_domain_protein"/>
</dbReference>
<evidence type="ECO:0000259" key="6">
    <source>
        <dbReference type="PROSITE" id="PS50950"/>
    </source>
</evidence>
<dbReference type="GO" id="GO:0003677">
    <property type="term" value="F:DNA binding"/>
    <property type="evidence" value="ECO:0007669"/>
    <property type="project" value="UniProtKB-UniRule"/>
</dbReference>
<keyword evidence="8" id="KW-1185">Reference proteome</keyword>
<keyword evidence="2 5" id="KW-0863">Zinc-finger</keyword>
<dbReference type="GO" id="GO:0008270">
    <property type="term" value="F:zinc ion binding"/>
    <property type="evidence" value="ECO:0007669"/>
    <property type="project" value="UniProtKB-KW"/>
</dbReference>
<accession>A0A6J8BC66</accession>
<evidence type="ECO:0000256" key="2">
    <source>
        <dbReference type="ARBA" id="ARBA00022771"/>
    </source>
</evidence>
<dbReference type="Gene3D" id="6.20.210.20">
    <property type="entry name" value="THAP domain"/>
    <property type="match status" value="1"/>
</dbReference>
<protein>
    <recommendedName>
        <fullName evidence="6">THAP-type domain-containing protein</fullName>
    </recommendedName>
</protein>
<reference evidence="7 8" key="1">
    <citation type="submission" date="2020-06" db="EMBL/GenBank/DDBJ databases">
        <authorList>
            <person name="Li R."/>
            <person name="Bekaert M."/>
        </authorList>
    </citation>
    <scope>NUCLEOTIDE SEQUENCE [LARGE SCALE GENOMIC DNA]</scope>
    <source>
        <strain evidence="8">wild</strain>
    </source>
</reference>
<gene>
    <name evidence="7" type="ORF">MCOR_17317</name>
</gene>
<dbReference type="PANTHER" id="PTHR46927">
    <property type="entry name" value="AGAP005574-PA"/>
    <property type="match status" value="1"/>
</dbReference>
<dbReference type="InterPro" id="IPR006612">
    <property type="entry name" value="THAP_Znf"/>
</dbReference>
<keyword evidence="4 5" id="KW-0238">DNA-binding</keyword>
<name>A0A6J8BC66_MYTCO</name>
<dbReference type="SUPFAM" id="SSF57716">
    <property type="entry name" value="Glucocorticoid receptor-like (DNA-binding domain)"/>
    <property type="match status" value="1"/>
</dbReference>
<evidence type="ECO:0000313" key="7">
    <source>
        <dbReference type="EMBL" id="CAC5381452.1"/>
    </source>
</evidence>
<dbReference type="AlphaFoldDB" id="A0A6J8BC66"/>
<sequence>MVKTCCVYKCRNRANSVAKVNNISFFRFPANKKKLQAWIKAVNREDWQPNGHTNICSDHFVFGWHSDDPNDDNYAPTLFIQKENKKHKKLGKKIDKISSYKNSEKSAASIEQITDCTDALSMLTKGDNPSSSTDSATDPLCDYLNTELVYPDHLKDHLYCKAVPWPGPKRKQKHKKSQTLSRESAAETLLSLCQVQMPNSDDSRSMNGDMHYASESFNPEFHTFSNINLEHHQWTECISNEFKIHNDNAQHHLTHISSLDSETKNSSTHEIIENPEIHTIINELNHHI</sequence>
<keyword evidence="1" id="KW-0479">Metal-binding</keyword>
<proteinExistence type="predicted"/>